<dbReference type="EMBL" id="MDZC01000060">
    <property type="protein sequence ID" value="OGX85323.1"/>
    <property type="molecule type" value="Genomic_DNA"/>
</dbReference>
<keyword evidence="3" id="KW-1185">Reference proteome</keyword>
<evidence type="ECO:0000313" key="2">
    <source>
        <dbReference type="EMBL" id="OGX85323.1"/>
    </source>
</evidence>
<dbReference type="Gene3D" id="3.40.50.1010">
    <property type="entry name" value="5'-nuclease"/>
    <property type="match status" value="1"/>
</dbReference>
<dbReference type="Proteomes" id="UP000177791">
    <property type="component" value="Unassembled WGS sequence"/>
</dbReference>
<dbReference type="SUPFAM" id="SSF88723">
    <property type="entry name" value="PIN domain-like"/>
    <property type="match status" value="1"/>
</dbReference>
<gene>
    <name evidence="2" type="ORF">BEN48_14625</name>
</gene>
<dbReference type="Pfam" id="PF13470">
    <property type="entry name" value="PIN_3"/>
    <property type="match status" value="1"/>
</dbReference>
<dbReference type="InterPro" id="IPR029060">
    <property type="entry name" value="PIN-like_dom_sf"/>
</dbReference>
<name>A0A1G1T373_9BACT</name>
<feature type="domain" description="PIN" evidence="1">
    <location>
        <begin position="5"/>
        <end position="116"/>
    </location>
</feature>
<protein>
    <recommendedName>
        <fullName evidence="1">PIN domain-containing protein</fullName>
    </recommendedName>
</protein>
<dbReference type="RefSeq" id="WP_070734313.1">
    <property type="nucleotide sequence ID" value="NZ_MDZC01000060.1"/>
</dbReference>
<comment type="caution">
    <text evidence="2">The sequence shown here is derived from an EMBL/GenBank/DDBJ whole genome shotgun (WGS) entry which is preliminary data.</text>
</comment>
<evidence type="ECO:0000259" key="1">
    <source>
        <dbReference type="Pfam" id="PF13470"/>
    </source>
</evidence>
<dbReference type="AlphaFoldDB" id="A0A1G1T373"/>
<reference evidence="2 3" key="1">
    <citation type="submission" date="2016-08" db="EMBL/GenBank/DDBJ databases">
        <title>Hymenobacter coccineus sp. nov., Hymenobacter lapidarius sp. nov. and Hymenobacter glacialis sp. nov., isolated from Antarctic soil.</title>
        <authorList>
            <person name="Sedlacek I."/>
            <person name="Kralova S."/>
            <person name="Kyrova K."/>
            <person name="Maslanova I."/>
            <person name="Stankova E."/>
            <person name="Vrbovska V."/>
            <person name="Nemec M."/>
            <person name="Bartak M."/>
            <person name="Svec P."/>
            <person name="Busse H.-J."/>
            <person name="Pantucek R."/>
        </authorList>
    </citation>
    <scope>NUCLEOTIDE SEQUENCE [LARGE SCALE GENOMIC DNA]</scope>
    <source>
        <strain evidence="2 3">CCM 8648</strain>
    </source>
</reference>
<sequence>MRHFFLDTNVVFDYLGRREPNGAAAVSLFQAAYDGRIILHVSSLSFSHVFYTLRKQFGAEPAREMLRKIARLVQVTAVDAAVVEAALESTFTDVEDAMQHFAALALPEVEAMVTGDPKGFKESQLLVLSPMEAWGLVK</sequence>
<accession>A0A1G1T373</accession>
<organism evidence="2 3">
    <name type="scientific">Hymenobacter glacialis</name>
    <dbReference type="NCBI Taxonomy" id="1908236"/>
    <lineage>
        <taxon>Bacteria</taxon>
        <taxon>Pseudomonadati</taxon>
        <taxon>Bacteroidota</taxon>
        <taxon>Cytophagia</taxon>
        <taxon>Cytophagales</taxon>
        <taxon>Hymenobacteraceae</taxon>
        <taxon>Hymenobacter</taxon>
    </lineage>
</organism>
<proteinExistence type="predicted"/>
<evidence type="ECO:0000313" key="3">
    <source>
        <dbReference type="Proteomes" id="UP000177791"/>
    </source>
</evidence>
<dbReference type="OrthoDB" id="1148871at2"/>
<dbReference type="InterPro" id="IPR002716">
    <property type="entry name" value="PIN_dom"/>
</dbReference>
<dbReference type="STRING" id="1908236.BEN48_14625"/>